<feature type="transmembrane region" description="Helical" evidence="7">
    <location>
        <begin position="199"/>
        <end position="221"/>
    </location>
</feature>
<feature type="transmembrane region" description="Helical" evidence="7">
    <location>
        <begin position="405"/>
        <end position="424"/>
    </location>
</feature>
<dbReference type="GO" id="GO:0005886">
    <property type="term" value="C:plasma membrane"/>
    <property type="evidence" value="ECO:0007669"/>
    <property type="project" value="UniProtKB-SubCell"/>
</dbReference>
<comment type="caution">
    <text evidence="8">The sequence shown here is derived from an EMBL/GenBank/DDBJ whole genome shotgun (WGS) entry which is preliminary data.</text>
</comment>
<accession>A0A9D1JFL2</accession>
<name>A0A9D1JFL2_9FIRM</name>
<evidence type="ECO:0000313" key="9">
    <source>
        <dbReference type="Proteomes" id="UP000886841"/>
    </source>
</evidence>
<feature type="transmembrane region" description="Helical" evidence="7">
    <location>
        <begin position="41"/>
        <end position="63"/>
    </location>
</feature>
<dbReference type="GO" id="GO:0015297">
    <property type="term" value="F:antiporter activity"/>
    <property type="evidence" value="ECO:0007669"/>
    <property type="project" value="InterPro"/>
</dbReference>
<evidence type="ECO:0000256" key="3">
    <source>
        <dbReference type="ARBA" id="ARBA00022475"/>
    </source>
</evidence>
<dbReference type="PANTHER" id="PTHR43549:SF3">
    <property type="entry name" value="MULTIDRUG RESISTANCE PROTEIN YPNP-RELATED"/>
    <property type="match status" value="1"/>
</dbReference>
<protein>
    <submittedName>
        <fullName evidence="8">MATE family efflux transporter</fullName>
    </submittedName>
</protein>
<keyword evidence="2" id="KW-0813">Transport</keyword>
<keyword evidence="5 7" id="KW-1133">Transmembrane helix</keyword>
<feature type="transmembrane region" description="Helical" evidence="7">
    <location>
        <begin position="12"/>
        <end position="35"/>
    </location>
</feature>
<feature type="transmembrane region" description="Helical" evidence="7">
    <location>
        <begin position="430"/>
        <end position="448"/>
    </location>
</feature>
<dbReference type="InterPro" id="IPR002528">
    <property type="entry name" value="MATE_fam"/>
</dbReference>
<dbReference type="PIRSF" id="PIRSF006603">
    <property type="entry name" value="DinF"/>
    <property type="match status" value="1"/>
</dbReference>
<gene>
    <name evidence="8" type="ORF">IAB98_02725</name>
</gene>
<organism evidence="8 9">
    <name type="scientific">Candidatus Egerieimonas intestinavium</name>
    <dbReference type="NCBI Taxonomy" id="2840777"/>
    <lineage>
        <taxon>Bacteria</taxon>
        <taxon>Bacillati</taxon>
        <taxon>Bacillota</taxon>
        <taxon>Clostridia</taxon>
        <taxon>Lachnospirales</taxon>
        <taxon>Lachnospiraceae</taxon>
        <taxon>Lachnospiraceae incertae sedis</taxon>
        <taxon>Candidatus Egerieimonas</taxon>
    </lineage>
</organism>
<reference evidence="8" key="1">
    <citation type="submission" date="2020-10" db="EMBL/GenBank/DDBJ databases">
        <authorList>
            <person name="Gilroy R."/>
        </authorList>
    </citation>
    <scope>NUCLEOTIDE SEQUENCE</scope>
    <source>
        <strain evidence="8">ChiSxjej1B13-7041</strain>
    </source>
</reference>
<dbReference type="GO" id="GO:0042910">
    <property type="term" value="F:xenobiotic transmembrane transporter activity"/>
    <property type="evidence" value="ECO:0007669"/>
    <property type="project" value="InterPro"/>
</dbReference>
<dbReference type="Pfam" id="PF01554">
    <property type="entry name" value="MatE"/>
    <property type="match status" value="2"/>
</dbReference>
<sequence length="453" mass="49384">MERTHRVELLQGPITGALMKLSLPIMGTSLIQMAYNLTDMIWVGRLSSNAVAAVGVAGMYLWLSRGLAAFPRMGGQIRVGQCLGAGEVQEARNYARGAMQIGIGLGLLYGLICAAFSGPLIGFFHLTDSAVIRDARWYLIITGGGIIFSFINLVMTGIMTAMGNTVATFRATLVGMVINLFLDPMLIFGIGPFPRLEVVGAALATLFAQVIVFLVFLVIAWKDEVIFRHLHLAGKTDRTLIREITKIGTPVAVQQMIFTFISMGIARVISGWGEAAIAAQKVGSQVESISWMAAEGFSSAINAFTAQNYGADNRERVRSGYRAAVKLTIVWSIFTTLLLVVFPEPIFRIFITEKDVIPMGVSYLRIIGYSQILMCLEITTSGAFQGMGRTIPPTVESIVLTSARIPLAILLSATVLGLDGIWWSLTITSIAKGIVLVTWFAWVLRLYMRRKIS</sequence>
<evidence type="ECO:0000256" key="2">
    <source>
        <dbReference type="ARBA" id="ARBA00022448"/>
    </source>
</evidence>
<dbReference type="AlphaFoldDB" id="A0A9D1JFL2"/>
<evidence type="ECO:0000313" key="8">
    <source>
        <dbReference type="EMBL" id="HIR92322.1"/>
    </source>
</evidence>
<evidence type="ECO:0000256" key="7">
    <source>
        <dbReference type="SAM" id="Phobius"/>
    </source>
</evidence>
<evidence type="ECO:0000256" key="5">
    <source>
        <dbReference type="ARBA" id="ARBA00022989"/>
    </source>
</evidence>
<keyword evidence="6 7" id="KW-0472">Membrane</keyword>
<keyword evidence="4 7" id="KW-0812">Transmembrane</keyword>
<dbReference type="NCBIfam" id="TIGR00797">
    <property type="entry name" value="matE"/>
    <property type="match status" value="1"/>
</dbReference>
<dbReference type="CDD" id="cd13140">
    <property type="entry name" value="MATE_like_1"/>
    <property type="match status" value="1"/>
</dbReference>
<evidence type="ECO:0000256" key="6">
    <source>
        <dbReference type="ARBA" id="ARBA00023136"/>
    </source>
</evidence>
<evidence type="ECO:0000256" key="4">
    <source>
        <dbReference type="ARBA" id="ARBA00022692"/>
    </source>
</evidence>
<feature type="transmembrane region" description="Helical" evidence="7">
    <location>
        <begin position="323"/>
        <end position="342"/>
    </location>
</feature>
<feature type="transmembrane region" description="Helical" evidence="7">
    <location>
        <begin position="362"/>
        <end position="384"/>
    </location>
</feature>
<dbReference type="InterPro" id="IPR052031">
    <property type="entry name" value="Membrane_Transporter-Flippase"/>
</dbReference>
<dbReference type="Proteomes" id="UP000886841">
    <property type="component" value="Unassembled WGS sequence"/>
</dbReference>
<dbReference type="InterPro" id="IPR048279">
    <property type="entry name" value="MdtK-like"/>
</dbReference>
<comment type="subcellular location">
    <subcellularLocation>
        <location evidence="1">Cell membrane</location>
        <topology evidence="1">Multi-pass membrane protein</topology>
    </subcellularLocation>
</comment>
<evidence type="ECO:0000256" key="1">
    <source>
        <dbReference type="ARBA" id="ARBA00004651"/>
    </source>
</evidence>
<keyword evidence="3" id="KW-1003">Cell membrane</keyword>
<feature type="transmembrane region" description="Helical" evidence="7">
    <location>
        <begin position="137"/>
        <end position="159"/>
    </location>
</feature>
<proteinExistence type="predicted"/>
<dbReference type="PANTHER" id="PTHR43549">
    <property type="entry name" value="MULTIDRUG RESISTANCE PROTEIN YPNP-RELATED"/>
    <property type="match status" value="1"/>
</dbReference>
<reference evidence="8" key="2">
    <citation type="journal article" date="2021" name="PeerJ">
        <title>Extensive microbial diversity within the chicken gut microbiome revealed by metagenomics and culture.</title>
        <authorList>
            <person name="Gilroy R."/>
            <person name="Ravi A."/>
            <person name="Getino M."/>
            <person name="Pursley I."/>
            <person name="Horton D.L."/>
            <person name="Alikhan N.F."/>
            <person name="Baker D."/>
            <person name="Gharbi K."/>
            <person name="Hall N."/>
            <person name="Watson M."/>
            <person name="Adriaenssens E.M."/>
            <person name="Foster-Nyarko E."/>
            <person name="Jarju S."/>
            <person name="Secka A."/>
            <person name="Antonio M."/>
            <person name="Oren A."/>
            <person name="Chaudhuri R.R."/>
            <person name="La Ragione R."/>
            <person name="Hildebrand F."/>
            <person name="Pallen M.J."/>
        </authorList>
    </citation>
    <scope>NUCLEOTIDE SEQUENCE</scope>
    <source>
        <strain evidence="8">ChiSxjej1B13-7041</strain>
    </source>
</reference>
<feature type="transmembrane region" description="Helical" evidence="7">
    <location>
        <begin position="101"/>
        <end position="125"/>
    </location>
</feature>
<feature type="transmembrane region" description="Helical" evidence="7">
    <location>
        <begin position="171"/>
        <end position="193"/>
    </location>
</feature>
<dbReference type="EMBL" id="DVHU01000023">
    <property type="protein sequence ID" value="HIR92322.1"/>
    <property type="molecule type" value="Genomic_DNA"/>
</dbReference>